<evidence type="ECO:0000256" key="1">
    <source>
        <dbReference type="SAM" id="MobiDB-lite"/>
    </source>
</evidence>
<feature type="compositionally biased region" description="Polar residues" evidence="1">
    <location>
        <begin position="1326"/>
        <end position="1336"/>
    </location>
</feature>
<feature type="compositionally biased region" description="Polar residues" evidence="1">
    <location>
        <begin position="795"/>
        <end position="804"/>
    </location>
</feature>
<feature type="compositionally biased region" description="Low complexity" evidence="1">
    <location>
        <begin position="1770"/>
        <end position="1782"/>
    </location>
</feature>
<feature type="compositionally biased region" description="Basic residues" evidence="1">
    <location>
        <begin position="1003"/>
        <end position="1012"/>
    </location>
</feature>
<protein>
    <recommendedName>
        <fullName evidence="2">FHA domain-containing protein</fullName>
    </recommendedName>
</protein>
<feature type="compositionally biased region" description="Polar residues" evidence="1">
    <location>
        <begin position="627"/>
        <end position="656"/>
    </location>
</feature>
<sequence length="1996" mass="206887">MPAALGYFRFKTSSGAARHWPITKTKVTIGRAVEGSKKEKADLRIHAHYMSGVHAILTYEDGRFYIEDVSINGTTVNGTFLHRQKIPLDEGDAVSFKSKFPQGTDTYLSIFLTLKDPYADPSPTYTPETLPPPNTTAQDNTLPEAAPSLTPAPAFAPVAGHSTQPGPVSAIPPPTPITVPTAVSSTLPPPSTPRSRGGKLSRDPHMLSQLDTFVVSARDVKTPGPAKAPTERTAGRTPATDGARRVGSRLPVALPLPAFGGDKPAAGGSAQPSNGKQVGKDLESAAPPSTTEATTVADTTDESPSEPNDETVKDTPEETVAEPDSEDLGSSVDGPSIPKTPGSEPADRSDLISAALWSPDGVDPPRTIVTVEASTTTTVIKETKRELRLDPSLQATAHLLRTPSRKSVTFGPVLSPELFDKEQPAATPLKKGRAPEATPAGTRTSDTPKKPLLKRLLDETDRESSVGSSQGAFSGDQEKAADDVADLMMEEPLLGDSGSERGVHSVERRSERSNEITTPSRQDRARSRSPGPSGSSGKSPLQKVVAWLGFGGWKHEDKEDAESGDFGEGATTVEAEAAAVSEEPQETPLQEGDEKTPEESAGGSTSQEWDLQEVPQSDDSDVPTSVDFGSNKQSEPSHSRNSSATSVGADQTSAIANTDAPEPADASSSSDDRRKSIPHMSNVINDILHSPTPLAIQDFRVGGRYSTGSIPVHLPEAEKVRGRMSIAVAGVGKTLEGDAEEETASRGSVPPQSADGSVAEDGLDGDNDADRDEDHAKPSSPSSPGAPADELLNSAIASDSNTESAPVITEPVLTPRRKSGRSTRGTSPAPPQVPPDAEESEVVPSNEVDGAVVSIEPEAPIVDEVITPVSLEQGEDEKENVIDAEKERSKHEIPAGKTKPGRRATLTAPKGSGKQVQTGHGRRSMPAKHINVPDAPKPAELESPTPAAALGDELIGEGSAEEPTDDVSGTQPATGLIIPQEPPTTDAEAEGSGSVQETNVKTPKGRGRRHTVHANADSRPQAAQKGRRKTTATATASTADVLPESISPSATLEGENVEPSKVDTDQEIAAVPAEATDRPIVDAPGDSTPLSEVAQTAAVLEDVPAPPTAPGTRRRHTVQTDPANQPAPELKGRRKTTTATSRAPKASVEETLPESGEVEATAESVSVEQSAPEEAAPVNGRRKTATGAVRTPKASLEEIQPTSTEEKDGKEPEVAPAPLELAVPTKGRRKTATGRAAKASVEDVQATSAENIDVASKSDEVGEPAEVLESTVSESSAPGKGPAKGRRKTATGRAAKASVDEVQPTVSENVDAVAEPDQVGEPAEVPQTTVAESSPSEVAGAPSSTPSGSADHVPEAPRPADPSESAAVPAIYDATRGKRRHTVHANAAAPSQPAPRGRRKTTAAAAEGVDEPQPAVVPPESKTLGKRKLEVEVVVETPGKPEGPKTKKARKSIAAKVAEKVEEVFIEEPEPLPRRRGAAGKAGAAEPVEQPAKTTRKRKAPVEESEEESAVEAVPSKPAPRSRKSTKLDTPETVDNSSGAGRSTGNSSTTGARGSGRSLKGKEAAVVVEKVPSVKRGRSKAPAQKAEQAEEEAATSEVDIAKPVARRGRQTKAEPVVEEKPVAAVAPATKTTRGKKAKGSASAPAAVEERKPTVRGKRGKEAPEVESAPAKLEGNQKATLKKGGAKGAKDESKEVPPSGSVVSSSRAAIAAPGKGRVRAKQELEAEEPAVFPARGRSRAKQEPEVEQPADVSEVVAQKGRSAAKGKAVVRDAAPVVEEAPPATKGRGAKAKVSKDEPAPAASAVASKTGKVTQASVKAPAKTTDIIVEIISDSRRGTGTVEEPAPAPKKGKRAAPKQDVEAVAAPASKKRRVGSAKDSVAVEATKPAPAPARSRATVAKVGPSNAEPVVEKKAAVRVKNAAAVEAVEVPEKPKKAAAGARIVARKAPTVTSRASASRSATRGSSAGRVSRTGVKTTKAAAAGAGAKVAAGRATRKR</sequence>
<feature type="region of interest" description="Disordered" evidence="1">
    <location>
        <begin position="1462"/>
        <end position="1907"/>
    </location>
</feature>
<feature type="compositionally biased region" description="Acidic residues" evidence="1">
    <location>
        <begin position="761"/>
        <end position="771"/>
    </location>
</feature>
<name>A0A139A3L2_GONPJ</name>
<feature type="compositionally biased region" description="Low complexity" evidence="1">
    <location>
        <begin position="528"/>
        <end position="540"/>
    </location>
</feature>
<dbReference type="Pfam" id="PF15276">
    <property type="entry name" value="PP1_bind"/>
    <property type="match status" value="1"/>
</dbReference>
<evidence type="ECO:0000259" key="2">
    <source>
        <dbReference type="PROSITE" id="PS50006"/>
    </source>
</evidence>
<dbReference type="SUPFAM" id="SSF49879">
    <property type="entry name" value="SMAD/FHA domain"/>
    <property type="match status" value="1"/>
</dbReference>
<feature type="compositionally biased region" description="Low complexity" evidence="1">
    <location>
        <begin position="1695"/>
        <end position="1712"/>
    </location>
</feature>
<feature type="region of interest" description="Disordered" evidence="1">
    <location>
        <begin position="407"/>
        <end position="543"/>
    </location>
</feature>
<feature type="compositionally biased region" description="Low complexity" evidence="1">
    <location>
        <begin position="1154"/>
        <end position="1170"/>
    </location>
</feature>
<dbReference type="Gene3D" id="2.60.200.20">
    <property type="match status" value="1"/>
</dbReference>
<feature type="compositionally biased region" description="Basic and acidic residues" evidence="1">
    <location>
        <begin position="498"/>
        <end position="514"/>
    </location>
</feature>
<feature type="compositionally biased region" description="Low complexity" evidence="1">
    <location>
        <begin position="1536"/>
        <end position="1571"/>
    </location>
</feature>
<feature type="compositionally biased region" description="Low complexity" evidence="1">
    <location>
        <begin position="659"/>
        <end position="669"/>
    </location>
</feature>
<dbReference type="OrthoDB" id="6288785at2759"/>
<feature type="region of interest" description="Disordered" evidence="1">
    <location>
        <begin position="732"/>
        <end position="1064"/>
    </location>
</feature>
<evidence type="ECO:0000313" key="4">
    <source>
        <dbReference type="Proteomes" id="UP000070544"/>
    </source>
</evidence>
<dbReference type="Pfam" id="PF00498">
    <property type="entry name" value="FHA"/>
    <property type="match status" value="1"/>
</dbReference>
<evidence type="ECO:0000313" key="3">
    <source>
        <dbReference type="EMBL" id="KXS11406.1"/>
    </source>
</evidence>
<dbReference type="Proteomes" id="UP000070544">
    <property type="component" value="Unassembled WGS sequence"/>
</dbReference>
<feature type="compositionally biased region" description="Acidic residues" evidence="1">
    <location>
        <begin position="299"/>
        <end position="309"/>
    </location>
</feature>
<organism evidence="3 4">
    <name type="scientific">Gonapodya prolifera (strain JEL478)</name>
    <name type="common">Monoblepharis prolifera</name>
    <dbReference type="NCBI Taxonomy" id="1344416"/>
    <lineage>
        <taxon>Eukaryota</taxon>
        <taxon>Fungi</taxon>
        <taxon>Fungi incertae sedis</taxon>
        <taxon>Chytridiomycota</taxon>
        <taxon>Chytridiomycota incertae sedis</taxon>
        <taxon>Monoblepharidomycetes</taxon>
        <taxon>Monoblepharidales</taxon>
        <taxon>Gonapodyaceae</taxon>
        <taxon>Gonapodya</taxon>
    </lineage>
</organism>
<feature type="compositionally biased region" description="Low complexity" evidence="1">
    <location>
        <begin position="1935"/>
        <end position="1996"/>
    </location>
</feature>
<dbReference type="CDD" id="cd00060">
    <property type="entry name" value="FHA"/>
    <property type="match status" value="1"/>
</dbReference>
<feature type="compositionally biased region" description="Basic and acidic residues" evidence="1">
    <location>
        <begin position="1204"/>
        <end position="1213"/>
    </location>
</feature>
<feature type="region of interest" description="Disordered" evidence="1">
    <location>
        <begin position="1101"/>
        <end position="1424"/>
    </location>
</feature>
<dbReference type="InterPro" id="IPR000253">
    <property type="entry name" value="FHA_dom"/>
</dbReference>
<feature type="compositionally biased region" description="Low complexity" evidence="1">
    <location>
        <begin position="1622"/>
        <end position="1631"/>
    </location>
</feature>
<feature type="region of interest" description="Disordered" evidence="1">
    <location>
        <begin position="555"/>
        <end position="693"/>
    </location>
</feature>
<feature type="region of interest" description="Disordered" evidence="1">
    <location>
        <begin position="1932"/>
        <end position="1996"/>
    </location>
</feature>
<feature type="compositionally biased region" description="Polar residues" evidence="1">
    <location>
        <begin position="602"/>
        <end position="615"/>
    </location>
</feature>
<feature type="compositionally biased region" description="Basic and acidic residues" evidence="1">
    <location>
        <begin position="879"/>
        <end position="894"/>
    </location>
</feature>
<feature type="compositionally biased region" description="Acidic residues" evidence="1">
    <location>
        <begin position="317"/>
        <end position="327"/>
    </location>
</feature>
<proteinExistence type="predicted"/>
<feature type="domain" description="FHA" evidence="2">
    <location>
        <begin position="27"/>
        <end position="81"/>
    </location>
</feature>
<feature type="compositionally biased region" description="Low complexity" evidence="1">
    <location>
        <begin position="1339"/>
        <end position="1350"/>
    </location>
</feature>
<feature type="compositionally biased region" description="Basic and acidic residues" evidence="1">
    <location>
        <begin position="1611"/>
        <end position="1621"/>
    </location>
</feature>
<dbReference type="InterPro" id="IPR029334">
    <property type="entry name" value="PP1-bd"/>
</dbReference>
<feature type="compositionally biased region" description="Low complexity" evidence="1">
    <location>
        <begin position="568"/>
        <end position="582"/>
    </location>
</feature>
<accession>A0A139A3L2</accession>
<dbReference type="PROSITE" id="PS50006">
    <property type="entry name" value="FHA_DOMAIN"/>
    <property type="match status" value="1"/>
</dbReference>
<gene>
    <name evidence="3" type="ORF">M427DRAFT_47144</name>
</gene>
<feature type="compositionally biased region" description="Low complexity" evidence="1">
    <location>
        <begin position="778"/>
        <end position="788"/>
    </location>
</feature>
<keyword evidence="4" id="KW-1185">Reference proteome</keyword>
<dbReference type="InterPro" id="IPR008984">
    <property type="entry name" value="SMAD_FHA_dom_sf"/>
</dbReference>
<feature type="compositionally biased region" description="Low complexity" evidence="1">
    <location>
        <begin position="284"/>
        <end position="298"/>
    </location>
</feature>
<feature type="region of interest" description="Disordered" evidence="1">
    <location>
        <begin position="121"/>
        <end position="367"/>
    </location>
</feature>
<reference evidence="3 4" key="1">
    <citation type="journal article" date="2015" name="Genome Biol. Evol.">
        <title>Phylogenomic analyses indicate that early fungi evolved digesting cell walls of algal ancestors of land plants.</title>
        <authorList>
            <person name="Chang Y."/>
            <person name="Wang S."/>
            <person name="Sekimoto S."/>
            <person name="Aerts A.L."/>
            <person name="Choi C."/>
            <person name="Clum A."/>
            <person name="LaButti K.M."/>
            <person name="Lindquist E.A."/>
            <person name="Yee Ngan C."/>
            <person name="Ohm R.A."/>
            <person name="Salamov A.A."/>
            <person name="Grigoriev I.V."/>
            <person name="Spatafora J.W."/>
            <person name="Berbee M.L."/>
        </authorList>
    </citation>
    <scope>NUCLEOTIDE SEQUENCE [LARGE SCALE GENOMIC DNA]</scope>
    <source>
        <strain evidence="3 4">JEL478</strain>
    </source>
</reference>
<dbReference type="EMBL" id="KQ965802">
    <property type="protein sequence ID" value="KXS11406.1"/>
    <property type="molecule type" value="Genomic_DNA"/>
</dbReference>
<dbReference type="SMART" id="SM00240">
    <property type="entry name" value="FHA"/>
    <property type="match status" value="1"/>
</dbReference>
<feature type="compositionally biased region" description="Basic and acidic residues" evidence="1">
    <location>
        <begin position="455"/>
        <end position="464"/>
    </location>
</feature>
<dbReference type="OMA" id="SGFADHF"/>